<evidence type="ECO:0000313" key="1">
    <source>
        <dbReference type="EMBL" id="RLN38856.1"/>
    </source>
</evidence>
<dbReference type="OrthoDB" id="10615441at2759"/>
<protein>
    <submittedName>
        <fullName evidence="1">Transposon protein, putative, CACTA, En/Spm sub-class</fullName>
    </submittedName>
</protein>
<keyword evidence="2" id="KW-1185">Reference proteome</keyword>
<dbReference type="PANTHER" id="PTHR33018">
    <property type="entry name" value="OS10G0338966 PROTEIN-RELATED"/>
    <property type="match status" value="1"/>
</dbReference>
<dbReference type="Proteomes" id="UP000275267">
    <property type="component" value="Unassembled WGS sequence"/>
</dbReference>
<organism evidence="1 2">
    <name type="scientific">Panicum miliaceum</name>
    <name type="common">Proso millet</name>
    <name type="synonym">Broomcorn millet</name>
    <dbReference type="NCBI Taxonomy" id="4540"/>
    <lineage>
        <taxon>Eukaryota</taxon>
        <taxon>Viridiplantae</taxon>
        <taxon>Streptophyta</taxon>
        <taxon>Embryophyta</taxon>
        <taxon>Tracheophyta</taxon>
        <taxon>Spermatophyta</taxon>
        <taxon>Magnoliopsida</taxon>
        <taxon>Liliopsida</taxon>
        <taxon>Poales</taxon>
        <taxon>Poaceae</taxon>
        <taxon>PACMAD clade</taxon>
        <taxon>Panicoideae</taxon>
        <taxon>Panicodae</taxon>
        <taxon>Paniceae</taxon>
        <taxon>Panicinae</taxon>
        <taxon>Panicum</taxon>
        <taxon>Panicum sect. Panicum</taxon>
    </lineage>
</organism>
<comment type="caution">
    <text evidence="1">The sequence shown here is derived from an EMBL/GenBank/DDBJ whole genome shotgun (WGS) entry which is preliminary data.</text>
</comment>
<sequence length="85" mass="9461">MEERLRLARIPNPLEGCSEQTKSWLLGRSKSTDDGQLIPKSSGVEEVLQKAKELAKKEEEGTFIPIGNKDQLTLALGTDEHRGRT</sequence>
<dbReference type="AlphaFoldDB" id="A0A3L6TGW7"/>
<gene>
    <name evidence="1" type="ORF">C2845_PM01G18930</name>
</gene>
<dbReference type="EMBL" id="PQIB02000001">
    <property type="protein sequence ID" value="RLN38856.1"/>
    <property type="molecule type" value="Genomic_DNA"/>
</dbReference>
<name>A0A3L6TGW7_PANMI</name>
<accession>A0A3L6TGW7</accession>
<proteinExistence type="predicted"/>
<dbReference type="PANTHER" id="PTHR33018:SF34">
    <property type="entry name" value="OS02G0472350 PROTEIN"/>
    <property type="match status" value="1"/>
</dbReference>
<reference evidence="2" key="1">
    <citation type="journal article" date="2019" name="Nat. Commun.">
        <title>The genome of broomcorn millet.</title>
        <authorList>
            <person name="Zou C."/>
            <person name="Miki D."/>
            <person name="Li D."/>
            <person name="Tang Q."/>
            <person name="Xiao L."/>
            <person name="Rajput S."/>
            <person name="Deng P."/>
            <person name="Jia W."/>
            <person name="Huang R."/>
            <person name="Zhang M."/>
            <person name="Sun Y."/>
            <person name="Hu J."/>
            <person name="Fu X."/>
            <person name="Schnable P.S."/>
            <person name="Li F."/>
            <person name="Zhang H."/>
            <person name="Feng B."/>
            <person name="Zhu X."/>
            <person name="Liu R."/>
            <person name="Schnable J.C."/>
            <person name="Zhu J.-K."/>
            <person name="Zhang H."/>
        </authorList>
    </citation>
    <scope>NUCLEOTIDE SEQUENCE [LARGE SCALE GENOMIC DNA]</scope>
</reference>
<evidence type="ECO:0000313" key="2">
    <source>
        <dbReference type="Proteomes" id="UP000275267"/>
    </source>
</evidence>